<name>A0A5N5K8U3_9ROSI</name>
<gene>
    <name evidence="1" type="ORF">DKX38_020771</name>
</gene>
<comment type="caution">
    <text evidence="1">The sequence shown here is derived from an EMBL/GenBank/DDBJ whole genome shotgun (WGS) entry which is preliminary data.</text>
</comment>
<proteinExistence type="predicted"/>
<evidence type="ECO:0000313" key="1">
    <source>
        <dbReference type="EMBL" id="KAB5526924.1"/>
    </source>
</evidence>
<evidence type="ECO:0000313" key="2">
    <source>
        <dbReference type="Proteomes" id="UP000326939"/>
    </source>
</evidence>
<dbReference type="Proteomes" id="UP000326939">
    <property type="component" value="Chromosome 14"/>
</dbReference>
<dbReference type="EMBL" id="VDCV01000014">
    <property type="protein sequence ID" value="KAB5526924.1"/>
    <property type="molecule type" value="Genomic_DNA"/>
</dbReference>
<accession>A0A5N5K8U3</accession>
<sequence>MVRAARRSMLDELEAMLDLVDPQPPGKPGFLKGRRFENSIQREIATGVADVVQMLDQVEKSDNATFQIYARMQRHNWTPPTAAPSTGKFVATARVCSNNSVSHHSVFSLFVMIREREAKWEPVGNLPEDSAHGSRL</sequence>
<protein>
    <submittedName>
        <fullName evidence="1">Uncharacterized protein</fullName>
    </submittedName>
</protein>
<organism evidence="1 2">
    <name type="scientific">Salix brachista</name>
    <dbReference type="NCBI Taxonomy" id="2182728"/>
    <lineage>
        <taxon>Eukaryota</taxon>
        <taxon>Viridiplantae</taxon>
        <taxon>Streptophyta</taxon>
        <taxon>Embryophyta</taxon>
        <taxon>Tracheophyta</taxon>
        <taxon>Spermatophyta</taxon>
        <taxon>Magnoliopsida</taxon>
        <taxon>eudicotyledons</taxon>
        <taxon>Gunneridae</taxon>
        <taxon>Pentapetalae</taxon>
        <taxon>rosids</taxon>
        <taxon>fabids</taxon>
        <taxon>Malpighiales</taxon>
        <taxon>Salicaceae</taxon>
        <taxon>Saliceae</taxon>
        <taxon>Salix</taxon>
    </lineage>
</organism>
<keyword evidence="2" id="KW-1185">Reference proteome</keyword>
<reference evidence="2" key="1">
    <citation type="journal article" date="2019" name="Gigascience">
        <title>De novo genome assembly of the endangered Acer yangbiense, a plant species with extremely small populations endemic to Yunnan Province, China.</title>
        <authorList>
            <person name="Yang J."/>
            <person name="Wariss H.M."/>
            <person name="Tao L."/>
            <person name="Zhang R."/>
            <person name="Yun Q."/>
            <person name="Hollingsworth P."/>
            <person name="Dao Z."/>
            <person name="Luo G."/>
            <person name="Guo H."/>
            <person name="Ma Y."/>
            <person name="Sun W."/>
        </authorList>
    </citation>
    <scope>NUCLEOTIDE SEQUENCE [LARGE SCALE GENOMIC DNA]</scope>
    <source>
        <strain evidence="2">cv. br00</strain>
    </source>
</reference>
<dbReference type="AlphaFoldDB" id="A0A5N5K8U3"/>